<dbReference type="AlphaFoldDB" id="C4L6I5"/>
<keyword evidence="2" id="KW-1185">Reference proteome</keyword>
<proteinExistence type="predicted"/>
<sequence>MIHMESKRRGFQVMASVMFLSTLLVGCGEEKVEENDPKQQFEKVMADLEKKQQENEEKTKNQPIELTKDAFTTYIGEIDGSDFMKTIDLKDGVANIEYYASFDEYLEEHPNTSFNPTDYAVAISRRNEILVGETVGVLRYFPEMKSIRIYLPSYNENYTVDVNRQQLDELLGLDVTEPRGDSQWREEFTSPYVYDAQGRERFFETFVTVDRTST</sequence>
<evidence type="ECO:0000313" key="1">
    <source>
        <dbReference type="EMBL" id="ACQ70016.1"/>
    </source>
</evidence>
<dbReference type="eggNOG" id="ENOG5033GBF">
    <property type="taxonomic scope" value="Bacteria"/>
</dbReference>
<reference evidence="1 2" key="1">
    <citation type="journal article" date="2011" name="J. Bacteriol.">
        <title>Complete genome sequence of the Thermophilic Bacterium Exiguobacterium sp. AT1b.</title>
        <authorList>
            <person name="Vishnivetskaya T.A."/>
            <person name="Lucas S."/>
            <person name="Copeland A."/>
            <person name="Lapidus A."/>
            <person name="Glavina Del Rio T."/>
            <person name="Dalin E."/>
            <person name="Tice H."/>
            <person name="Bruce D.C."/>
            <person name="Goodwin L.A."/>
            <person name="Pitluck S."/>
            <person name="Saunders E."/>
            <person name="Brettin T."/>
            <person name="Detter C."/>
            <person name="Han C."/>
            <person name="Larimer F."/>
            <person name="Land M.L."/>
            <person name="Hauser L.J."/>
            <person name="Kyrpides N.C."/>
            <person name="Ovchinnikova G."/>
            <person name="Kathariou S."/>
            <person name="Ramaley R.F."/>
            <person name="Rodrigues D.F."/>
            <person name="Hendrix C."/>
            <person name="Richardson P."/>
            <person name="Tiedje J.M."/>
        </authorList>
    </citation>
    <scope>NUCLEOTIDE SEQUENCE [LARGE SCALE GENOMIC DNA]</scope>
    <source>
        <strain evidence="2">ATCC BAA-1283 / AT1b</strain>
    </source>
</reference>
<organism evidence="1 2">
    <name type="scientific">Exiguobacterium sp. (strain ATCC BAA-1283 / AT1b)</name>
    <dbReference type="NCBI Taxonomy" id="360911"/>
    <lineage>
        <taxon>Bacteria</taxon>
        <taxon>Bacillati</taxon>
        <taxon>Bacillota</taxon>
        <taxon>Bacilli</taxon>
        <taxon>Bacillales</taxon>
        <taxon>Bacillales Family XII. Incertae Sedis</taxon>
        <taxon>Exiguobacterium</taxon>
    </lineage>
</organism>
<evidence type="ECO:0008006" key="3">
    <source>
        <dbReference type="Google" id="ProtNLM"/>
    </source>
</evidence>
<dbReference type="STRING" id="360911.EAT1b_1088"/>
<evidence type="ECO:0000313" key="2">
    <source>
        <dbReference type="Proteomes" id="UP000000716"/>
    </source>
</evidence>
<dbReference type="RefSeq" id="WP_012727135.1">
    <property type="nucleotide sequence ID" value="NC_012673.1"/>
</dbReference>
<name>C4L6I5_EXISA</name>
<protein>
    <recommendedName>
        <fullName evidence="3">Lipoprotein</fullName>
    </recommendedName>
</protein>
<dbReference type="KEGG" id="eat:EAT1b_1088"/>
<dbReference type="EMBL" id="CP001615">
    <property type="protein sequence ID" value="ACQ70016.1"/>
    <property type="molecule type" value="Genomic_DNA"/>
</dbReference>
<dbReference type="Proteomes" id="UP000000716">
    <property type="component" value="Chromosome"/>
</dbReference>
<dbReference type="PROSITE" id="PS51257">
    <property type="entry name" value="PROKAR_LIPOPROTEIN"/>
    <property type="match status" value="1"/>
</dbReference>
<dbReference type="HOGENOM" id="CLU_1287217_0_0_9"/>
<accession>C4L6I5</accession>
<gene>
    <name evidence="1" type="ordered locus">EAT1b_1088</name>
</gene>